<dbReference type="CDD" id="cd00377">
    <property type="entry name" value="ICL_PEPM"/>
    <property type="match status" value="1"/>
</dbReference>
<evidence type="ECO:0000313" key="1">
    <source>
        <dbReference type="EMBL" id="MBI3015163.1"/>
    </source>
</evidence>
<dbReference type="Pfam" id="PF13714">
    <property type="entry name" value="PEP_mutase"/>
    <property type="match status" value="1"/>
</dbReference>
<dbReference type="AlphaFoldDB" id="A0A932GPV7"/>
<comment type="caution">
    <text evidence="1">The sequence shown here is derived from an EMBL/GenBank/DDBJ whole genome shotgun (WGS) entry which is preliminary data.</text>
</comment>
<dbReference type="InterPro" id="IPR040442">
    <property type="entry name" value="Pyrv_kinase-like_dom_sf"/>
</dbReference>
<sequence>MGKSAEMARRLRELLSRKQMLIMVAAYDGISAKVVEKEGFEAIWLTGFGVAASLLGQPDVGLVTMSEMVMMTKYMANCVDIPVMVDADTGYGNPLNVWRTVKELEIAGAAGIHLEDQVFPKKCGHFGGKEFISAEEMAYKIKAIREASESGLVIKARTDVNSVYGLEEAIRRAKIYREAGADIITVETPKNIDELKEIRRSIDGWVSSAILPPSAKMGMFTRPGLEELGINMAIVQVLFKVAPVAFRSVLREFKENGSIEESLSKMVSLSEISGLMGIEKINELEKKFNLQVSST</sequence>
<organism evidence="1 2">
    <name type="scientific">Tectimicrobiota bacterium</name>
    <dbReference type="NCBI Taxonomy" id="2528274"/>
    <lineage>
        <taxon>Bacteria</taxon>
        <taxon>Pseudomonadati</taxon>
        <taxon>Nitrospinota/Tectimicrobiota group</taxon>
        <taxon>Candidatus Tectimicrobiota</taxon>
    </lineage>
</organism>
<dbReference type="SUPFAM" id="SSF51621">
    <property type="entry name" value="Phosphoenolpyruvate/pyruvate domain"/>
    <property type="match status" value="1"/>
</dbReference>
<evidence type="ECO:0000313" key="2">
    <source>
        <dbReference type="Proteomes" id="UP000741360"/>
    </source>
</evidence>
<dbReference type="InterPro" id="IPR039556">
    <property type="entry name" value="ICL/PEPM"/>
</dbReference>
<reference evidence="1" key="1">
    <citation type="submission" date="2020-07" db="EMBL/GenBank/DDBJ databases">
        <title>Huge and variable diversity of episymbiotic CPR bacteria and DPANN archaea in groundwater ecosystems.</title>
        <authorList>
            <person name="He C.Y."/>
            <person name="Keren R."/>
            <person name="Whittaker M."/>
            <person name="Farag I.F."/>
            <person name="Doudna J."/>
            <person name="Cate J.H.D."/>
            <person name="Banfield J.F."/>
        </authorList>
    </citation>
    <scope>NUCLEOTIDE SEQUENCE</scope>
    <source>
        <strain evidence="1">NC_groundwater_717_Ag_S-0.2um_59_8</strain>
    </source>
</reference>
<dbReference type="InterPro" id="IPR015813">
    <property type="entry name" value="Pyrv/PenolPyrv_kinase-like_dom"/>
</dbReference>
<dbReference type="PANTHER" id="PTHR42905:SF5">
    <property type="entry name" value="CARBOXYVINYL-CARBOXYPHOSPHONATE PHOSPHORYLMUTASE, CHLOROPLASTIC"/>
    <property type="match status" value="1"/>
</dbReference>
<name>A0A932GPV7_UNCTE</name>
<dbReference type="PANTHER" id="PTHR42905">
    <property type="entry name" value="PHOSPHOENOLPYRUVATE CARBOXYLASE"/>
    <property type="match status" value="1"/>
</dbReference>
<dbReference type="GO" id="GO:0016833">
    <property type="term" value="F:oxo-acid-lyase activity"/>
    <property type="evidence" value="ECO:0007669"/>
    <property type="project" value="UniProtKB-ARBA"/>
</dbReference>
<dbReference type="Proteomes" id="UP000741360">
    <property type="component" value="Unassembled WGS sequence"/>
</dbReference>
<dbReference type="EMBL" id="JACPSX010000172">
    <property type="protein sequence ID" value="MBI3015163.1"/>
    <property type="molecule type" value="Genomic_DNA"/>
</dbReference>
<proteinExistence type="predicted"/>
<accession>A0A932GPV7</accession>
<protein>
    <submittedName>
        <fullName evidence="1">Isocitrate lyase/PEP mutase family protein</fullName>
    </submittedName>
</protein>
<keyword evidence="1" id="KW-0456">Lyase</keyword>
<dbReference type="Gene3D" id="3.20.20.60">
    <property type="entry name" value="Phosphoenolpyruvate-binding domains"/>
    <property type="match status" value="1"/>
</dbReference>
<gene>
    <name evidence="1" type="ORF">HYY65_08930</name>
</gene>